<organism evidence="1 2">
    <name type="scientific">Burkholderia humptydooensis</name>
    <dbReference type="NCBI Taxonomy" id="430531"/>
    <lineage>
        <taxon>Bacteria</taxon>
        <taxon>Pseudomonadati</taxon>
        <taxon>Pseudomonadota</taxon>
        <taxon>Betaproteobacteria</taxon>
        <taxon>Burkholderiales</taxon>
        <taxon>Burkholderiaceae</taxon>
        <taxon>Burkholderia</taxon>
        <taxon>pseudomallei group</taxon>
    </lineage>
</organism>
<protein>
    <submittedName>
        <fullName evidence="1">Uncharacterized protein</fullName>
    </submittedName>
</protein>
<reference evidence="1 2" key="1">
    <citation type="submission" date="2020-12" db="EMBL/GenBank/DDBJ databases">
        <title>FDA dAtabase for Regulatory Grade micrObial Sequences (FDA-ARGOS): Supporting development and validation of Infectious Disease Dx tests.</title>
        <authorList>
            <person name="Nelson B."/>
            <person name="Plummer A."/>
            <person name="Tallon L."/>
            <person name="Sadzewicz L."/>
            <person name="Zhao X."/>
            <person name="Boylan J."/>
            <person name="Ott S."/>
            <person name="Bowen H."/>
            <person name="Vavikolanu K."/>
            <person name="Mehta A."/>
            <person name="Aluvathingal J."/>
            <person name="Nadendla S."/>
            <person name="Myers T."/>
            <person name="Yan Y."/>
            <person name="Sichtig H."/>
        </authorList>
    </citation>
    <scope>NUCLEOTIDE SEQUENCE [LARGE SCALE GENOMIC DNA]</scope>
    <source>
        <strain evidence="1 2">FDAARGOS_899</strain>
    </source>
</reference>
<name>A0A7T2U3Y1_9BURK</name>
<dbReference type="AlphaFoldDB" id="A0A7T2U3Y1"/>
<evidence type="ECO:0000313" key="2">
    <source>
        <dbReference type="Proteomes" id="UP000594943"/>
    </source>
</evidence>
<evidence type="ECO:0000313" key="1">
    <source>
        <dbReference type="EMBL" id="QPS45119.1"/>
    </source>
</evidence>
<accession>A0A7T2U3Y1</accession>
<proteinExistence type="predicted"/>
<dbReference type="KEGG" id="bhg:I6G56_08720"/>
<dbReference type="EMBL" id="CP065686">
    <property type="protein sequence ID" value="QPS45119.1"/>
    <property type="molecule type" value="Genomic_DNA"/>
</dbReference>
<dbReference type="Proteomes" id="UP000594943">
    <property type="component" value="Chromosome 1"/>
</dbReference>
<dbReference type="RefSeq" id="WP_006026381.1">
    <property type="nucleotide sequence ID" value="NZ_CP013380.1"/>
</dbReference>
<sequence length="90" mass="9515">MKLSAIITATTRKLHGLAVRAHVASLRLTVATADAEKRIALKVEETTRDYVKKAEAVAREAEGAADRAILHAQNVRAAAAQEATNLGGVL</sequence>
<gene>
    <name evidence="1" type="ORF">I6G56_08720</name>
</gene>